<dbReference type="HOGENOM" id="CLU_125825_3_1_0"/>
<organism evidence="9 10">
    <name type="scientific">Phycisphaera mikurensis (strain NBRC 102666 / KCTC 22515 / FYK2301M01)</name>
    <dbReference type="NCBI Taxonomy" id="1142394"/>
    <lineage>
        <taxon>Bacteria</taxon>
        <taxon>Pseudomonadati</taxon>
        <taxon>Planctomycetota</taxon>
        <taxon>Phycisphaerae</taxon>
        <taxon>Phycisphaerales</taxon>
        <taxon>Phycisphaeraceae</taxon>
        <taxon>Phycisphaera</taxon>
    </lineage>
</organism>
<evidence type="ECO:0000256" key="4">
    <source>
        <dbReference type="ARBA" id="ARBA00022475"/>
    </source>
</evidence>
<gene>
    <name evidence="9" type="primary">mrpF</name>
    <name evidence="9" type="ordered locus">PSMK_06700</name>
</gene>
<evidence type="ECO:0000256" key="7">
    <source>
        <dbReference type="ARBA" id="ARBA00023136"/>
    </source>
</evidence>
<evidence type="ECO:0000313" key="10">
    <source>
        <dbReference type="Proteomes" id="UP000007881"/>
    </source>
</evidence>
<name>I0IC41_PHYMF</name>
<dbReference type="Pfam" id="PF04066">
    <property type="entry name" value="MrpF_PhaF"/>
    <property type="match status" value="1"/>
</dbReference>
<keyword evidence="6 8" id="KW-1133">Transmembrane helix</keyword>
<reference evidence="9 10" key="1">
    <citation type="submission" date="2012-02" db="EMBL/GenBank/DDBJ databases">
        <title>Complete genome sequence of Phycisphaera mikurensis NBRC 102666.</title>
        <authorList>
            <person name="Ankai A."/>
            <person name="Hosoyama A."/>
            <person name="Terui Y."/>
            <person name="Sekine M."/>
            <person name="Fukai R."/>
            <person name="Kato Y."/>
            <person name="Nakamura S."/>
            <person name="Yamada-Narita S."/>
            <person name="Kawakoshi A."/>
            <person name="Fukunaga Y."/>
            <person name="Yamazaki S."/>
            <person name="Fujita N."/>
        </authorList>
    </citation>
    <scope>NUCLEOTIDE SEQUENCE [LARGE SCALE GENOMIC DNA]</scope>
    <source>
        <strain evidence="10">NBRC 102666 / KCTC 22515 / FYK2301M01</strain>
    </source>
</reference>
<dbReference type="Proteomes" id="UP000007881">
    <property type="component" value="Chromosome"/>
</dbReference>
<dbReference type="EMBL" id="AP012338">
    <property type="protein sequence ID" value="BAM02829.1"/>
    <property type="molecule type" value="Genomic_DNA"/>
</dbReference>
<dbReference type="OrthoDB" id="9799958at2"/>
<feature type="transmembrane region" description="Helical" evidence="8">
    <location>
        <begin position="57"/>
        <end position="77"/>
    </location>
</feature>
<evidence type="ECO:0000256" key="6">
    <source>
        <dbReference type="ARBA" id="ARBA00022989"/>
    </source>
</evidence>
<dbReference type="KEGG" id="phm:PSMK_06700"/>
<dbReference type="AlphaFoldDB" id="I0IC41"/>
<keyword evidence="5 8" id="KW-0812">Transmembrane</keyword>
<keyword evidence="10" id="KW-1185">Reference proteome</keyword>
<evidence type="ECO:0000256" key="2">
    <source>
        <dbReference type="ARBA" id="ARBA00009212"/>
    </source>
</evidence>
<evidence type="ECO:0000256" key="8">
    <source>
        <dbReference type="SAM" id="Phobius"/>
    </source>
</evidence>
<dbReference type="PANTHER" id="PTHR34702">
    <property type="entry name" value="NA(+)/H(+) ANTIPORTER SUBUNIT F1"/>
    <property type="match status" value="1"/>
</dbReference>
<dbReference type="STRING" id="1142394.PSMK_06700"/>
<dbReference type="PANTHER" id="PTHR34702:SF1">
    <property type="entry name" value="NA(+)_H(+) ANTIPORTER SUBUNIT F"/>
    <property type="match status" value="1"/>
</dbReference>
<comment type="similarity">
    <text evidence="2">Belongs to the CPA3 antiporters (TC 2.A.63) subunit F family.</text>
</comment>
<evidence type="ECO:0000313" key="9">
    <source>
        <dbReference type="EMBL" id="BAM02829.1"/>
    </source>
</evidence>
<evidence type="ECO:0000256" key="1">
    <source>
        <dbReference type="ARBA" id="ARBA00004651"/>
    </source>
</evidence>
<dbReference type="GO" id="GO:0005886">
    <property type="term" value="C:plasma membrane"/>
    <property type="evidence" value="ECO:0007669"/>
    <property type="project" value="UniProtKB-SubCell"/>
</dbReference>
<dbReference type="GO" id="GO:0015385">
    <property type="term" value="F:sodium:proton antiporter activity"/>
    <property type="evidence" value="ECO:0007669"/>
    <property type="project" value="TreeGrafter"/>
</dbReference>
<protein>
    <submittedName>
        <fullName evidence="9">Na(+)/H(+) antiporter subunit F</fullName>
    </submittedName>
</protein>
<dbReference type="eggNOG" id="COG2212">
    <property type="taxonomic scope" value="Bacteria"/>
</dbReference>
<proteinExistence type="inferred from homology"/>
<evidence type="ECO:0000256" key="3">
    <source>
        <dbReference type="ARBA" id="ARBA00022448"/>
    </source>
</evidence>
<feature type="transmembrane region" description="Helical" evidence="8">
    <location>
        <begin position="30"/>
        <end position="50"/>
    </location>
</feature>
<evidence type="ECO:0000256" key="5">
    <source>
        <dbReference type="ARBA" id="ARBA00022692"/>
    </source>
</evidence>
<dbReference type="InterPro" id="IPR007208">
    <property type="entry name" value="MrpF/PhaF-like"/>
</dbReference>
<keyword evidence="4" id="KW-1003">Cell membrane</keyword>
<comment type="subcellular location">
    <subcellularLocation>
        <location evidence="1">Cell membrane</location>
        <topology evidence="1">Multi-pass membrane protein</topology>
    </subcellularLocation>
</comment>
<keyword evidence="7 8" id="KW-0472">Membrane</keyword>
<sequence length="95" mass="10266">MLGLASICAGMVLCLYRLWRGPGLADRVLASDVFAFHVVALVILLSVYLRNLTFFDAALGVAIVGFASTVGFAQYIGARQRSAAADRPLQEEPHR</sequence>
<keyword evidence="3" id="KW-0813">Transport</keyword>
<accession>I0IC41</accession>